<gene>
    <name evidence="1" type="ORF">DM484_14150</name>
</gene>
<accession>A0A2W4R5X3</accession>
<dbReference type="InterPro" id="IPR003615">
    <property type="entry name" value="HNH_nuc"/>
</dbReference>
<sequence>MTQQHCAFCDGPIGSESRKTVEHFRPKSQFPELAFAWDNLFPCCDVCQSIKREQYDEALLKPDALDYIFHHYFTVNYHTGEIEPSPHADATAQHRAKITLGLYGLNAPERKTMRLREWQFYSYDPNQHIDDFNYRYFLE</sequence>
<protein>
    <recommendedName>
        <fullName evidence="3">HNH endonuclease</fullName>
    </recommendedName>
</protein>
<comment type="caution">
    <text evidence="1">The sequence shown here is derived from an EMBL/GenBank/DDBJ whole genome shotgun (WGS) entry which is preliminary data.</text>
</comment>
<name>A0A2W4R5X3_9GAMM</name>
<evidence type="ECO:0000313" key="2">
    <source>
        <dbReference type="Proteomes" id="UP000249396"/>
    </source>
</evidence>
<evidence type="ECO:0008006" key="3">
    <source>
        <dbReference type="Google" id="ProtNLM"/>
    </source>
</evidence>
<dbReference type="EMBL" id="QJPH01000332">
    <property type="protein sequence ID" value="PZN77639.1"/>
    <property type="molecule type" value="Genomic_DNA"/>
</dbReference>
<evidence type="ECO:0000313" key="1">
    <source>
        <dbReference type="EMBL" id="PZN77639.1"/>
    </source>
</evidence>
<dbReference type="AlphaFoldDB" id="A0A2W4R5X3"/>
<dbReference type="Proteomes" id="UP000249396">
    <property type="component" value="Unassembled WGS sequence"/>
</dbReference>
<proteinExistence type="predicted"/>
<organism evidence="1 2">
    <name type="scientific">Candidatus Methylumidiphilus alinenensis</name>
    <dbReference type="NCBI Taxonomy" id="2202197"/>
    <lineage>
        <taxon>Bacteria</taxon>
        <taxon>Pseudomonadati</taxon>
        <taxon>Pseudomonadota</taxon>
        <taxon>Gammaproteobacteria</taxon>
        <taxon>Methylococcales</taxon>
        <taxon>Candidatus Methylumidiphilus</taxon>
    </lineage>
</organism>
<reference evidence="1 2" key="1">
    <citation type="journal article" date="2018" name="Aquat. Microb. Ecol.">
        <title>Gammaproteobacterial methanotrophs dominate.</title>
        <authorList>
            <person name="Rissanen A.J."/>
            <person name="Saarenheimo J."/>
            <person name="Tiirola M."/>
            <person name="Peura S."/>
            <person name="Aalto S.L."/>
            <person name="Karvinen A."/>
            <person name="Nykanen H."/>
        </authorList>
    </citation>
    <scope>NUCLEOTIDE SEQUENCE [LARGE SCALE GENOMIC DNA]</scope>
    <source>
        <strain evidence="1">AMbin10</strain>
    </source>
</reference>
<dbReference type="CDD" id="cd00085">
    <property type="entry name" value="HNHc"/>
    <property type="match status" value="1"/>
</dbReference>
<dbReference type="Gene3D" id="1.10.30.50">
    <property type="match status" value="1"/>
</dbReference>